<accession>A0A3D9Z1J2</accession>
<dbReference type="Pfam" id="PF13478">
    <property type="entry name" value="XdhC_C"/>
    <property type="match status" value="1"/>
</dbReference>
<evidence type="ECO:0000313" key="2">
    <source>
        <dbReference type="EMBL" id="REF87870.1"/>
    </source>
</evidence>
<name>A0A3D9Z1J2_9HYPH</name>
<dbReference type="RefSeq" id="WP_115836015.1">
    <property type="nucleotide sequence ID" value="NZ_CP025086.1"/>
</dbReference>
<dbReference type="InterPro" id="IPR052698">
    <property type="entry name" value="MoCofactor_Util/Proc"/>
</dbReference>
<sequence>MRADLLAELIAESEARRASILVTDVATGAQKLVREGEIAGDPLASQLEAHLRLGKSALIETPDKTSVFLHVRVPRLRMIVLGAVRIAQALVPIAELVGFEVIVIDPRPTFATRERFPDCAVIAQSPQEVFAARPLDRYTAMVVLSHDADIDDAGITAALAGGCYYVGALGSRKTSAKRLERLRAQNIPEAALASIHAPIGLDIGAVSAVEIAVAIIAEVIAARRQKPPRAEAMA</sequence>
<dbReference type="PANTHER" id="PTHR30388">
    <property type="entry name" value="ALDEHYDE OXIDOREDUCTASE MOLYBDENUM COFACTOR ASSEMBLY PROTEIN"/>
    <property type="match status" value="1"/>
</dbReference>
<dbReference type="PANTHER" id="PTHR30388:SF4">
    <property type="entry name" value="MOLYBDENUM COFACTOR INSERTION CHAPERONE PAOD"/>
    <property type="match status" value="1"/>
</dbReference>
<protein>
    <submittedName>
        <fullName evidence="2">Putative sulfurylase large subunit (Molybdopterin cytosine dinucleotide biosynthesis)</fullName>
    </submittedName>
</protein>
<evidence type="ECO:0000313" key="3">
    <source>
        <dbReference type="Proteomes" id="UP000256900"/>
    </source>
</evidence>
<gene>
    <name evidence="2" type="ORF">DES32_1502</name>
</gene>
<comment type="caution">
    <text evidence="2">The sequence shown here is derived from an EMBL/GenBank/DDBJ whole genome shotgun (WGS) entry which is preliminary data.</text>
</comment>
<dbReference type="Proteomes" id="UP000256900">
    <property type="component" value="Unassembled WGS sequence"/>
</dbReference>
<dbReference type="InterPro" id="IPR027051">
    <property type="entry name" value="XdhC_Rossmann_dom"/>
</dbReference>
<dbReference type="OrthoDB" id="9815497at2"/>
<organism evidence="2 3">
    <name type="scientific">Methylovirgula ligni</name>
    <dbReference type="NCBI Taxonomy" id="569860"/>
    <lineage>
        <taxon>Bacteria</taxon>
        <taxon>Pseudomonadati</taxon>
        <taxon>Pseudomonadota</taxon>
        <taxon>Alphaproteobacteria</taxon>
        <taxon>Hyphomicrobiales</taxon>
        <taxon>Beijerinckiaceae</taxon>
        <taxon>Methylovirgula</taxon>
    </lineage>
</organism>
<dbReference type="Gene3D" id="3.40.50.720">
    <property type="entry name" value="NAD(P)-binding Rossmann-like Domain"/>
    <property type="match status" value="1"/>
</dbReference>
<keyword evidence="3" id="KW-1185">Reference proteome</keyword>
<feature type="domain" description="XdhC Rossmann" evidence="1">
    <location>
        <begin position="78"/>
        <end position="219"/>
    </location>
</feature>
<proteinExistence type="predicted"/>
<dbReference type="EMBL" id="QUMO01000002">
    <property type="protein sequence ID" value="REF87870.1"/>
    <property type="molecule type" value="Genomic_DNA"/>
</dbReference>
<dbReference type="AlphaFoldDB" id="A0A3D9Z1J2"/>
<evidence type="ECO:0000259" key="1">
    <source>
        <dbReference type="Pfam" id="PF13478"/>
    </source>
</evidence>
<reference evidence="2 3" key="1">
    <citation type="submission" date="2018-08" db="EMBL/GenBank/DDBJ databases">
        <title>Genomic Encyclopedia of Type Strains, Phase IV (KMG-IV): sequencing the most valuable type-strain genomes for metagenomic binning, comparative biology and taxonomic classification.</title>
        <authorList>
            <person name="Goeker M."/>
        </authorList>
    </citation>
    <scope>NUCLEOTIDE SEQUENCE [LARGE SCALE GENOMIC DNA]</scope>
    <source>
        <strain evidence="2 3">BW863</strain>
    </source>
</reference>